<proteinExistence type="predicted"/>
<reference evidence="1" key="2">
    <citation type="submission" date="2020-11" db="EMBL/GenBank/DDBJ databases">
        <authorList>
            <person name="McCartney M.A."/>
            <person name="Auch B."/>
            <person name="Kono T."/>
            <person name="Mallez S."/>
            <person name="Becker A."/>
            <person name="Gohl D.M."/>
            <person name="Silverstein K.A.T."/>
            <person name="Koren S."/>
            <person name="Bechman K.B."/>
            <person name="Herman A."/>
            <person name="Abrahante J.E."/>
            <person name="Garbe J."/>
        </authorList>
    </citation>
    <scope>NUCLEOTIDE SEQUENCE</scope>
    <source>
        <strain evidence="1">Duluth1</strain>
        <tissue evidence="1">Whole animal</tissue>
    </source>
</reference>
<dbReference type="AlphaFoldDB" id="A0A9D4SBH4"/>
<comment type="caution">
    <text evidence="1">The sequence shown here is derived from an EMBL/GenBank/DDBJ whole genome shotgun (WGS) entry which is preliminary data.</text>
</comment>
<organism evidence="1 2">
    <name type="scientific">Dreissena polymorpha</name>
    <name type="common">Zebra mussel</name>
    <name type="synonym">Mytilus polymorpha</name>
    <dbReference type="NCBI Taxonomy" id="45954"/>
    <lineage>
        <taxon>Eukaryota</taxon>
        <taxon>Metazoa</taxon>
        <taxon>Spiralia</taxon>
        <taxon>Lophotrochozoa</taxon>
        <taxon>Mollusca</taxon>
        <taxon>Bivalvia</taxon>
        <taxon>Autobranchia</taxon>
        <taxon>Heteroconchia</taxon>
        <taxon>Euheterodonta</taxon>
        <taxon>Imparidentia</taxon>
        <taxon>Neoheterodontei</taxon>
        <taxon>Myida</taxon>
        <taxon>Dreissenoidea</taxon>
        <taxon>Dreissenidae</taxon>
        <taxon>Dreissena</taxon>
    </lineage>
</organism>
<protein>
    <submittedName>
        <fullName evidence="1">Uncharacterized protein</fullName>
    </submittedName>
</protein>
<gene>
    <name evidence="1" type="ORF">DPMN_022109</name>
</gene>
<keyword evidence="2" id="KW-1185">Reference proteome</keyword>
<accession>A0A9D4SBH4</accession>
<dbReference type="EMBL" id="JAIWYP010000001">
    <property type="protein sequence ID" value="KAH3897913.1"/>
    <property type="molecule type" value="Genomic_DNA"/>
</dbReference>
<reference evidence="1" key="1">
    <citation type="journal article" date="2019" name="bioRxiv">
        <title>The Genome of the Zebra Mussel, Dreissena polymorpha: A Resource for Invasive Species Research.</title>
        <authorList>
            <person name="McCartney M.A."/>
            <person name="Auch B."/>
            <person name="Kono T."/>
            <person name="Mallez S."/>
            <person name="Zhang Y."/>
            <person name="Obille A."/>
            <person name="Becker A."/>
            <person name="Abrahante J.E."/>
            <person name="Garbe J."/>
            <person name="Badalamenti J.P."/>
            <person name="Herman A."/>
            <person name="Mangelson H."/>
            <person name="Liachko I."/>
            <person name="Sullivan S."/>
            <person name="Sone E.D."/>
            <person name="Koren S."/>
            <person name="Silverstein K.A.T."/>
            <person name="Beckman K.B."/>
            <person name="Gohl D.M."/>
        </authorList>
    </citation>
    <scope>NUCLEOTIDE SEQUENCE</scope>
    <source>
        <strain evidence="1">Duluth1</strain>
        <tissue evidence="1">Whole animal</tissue>
    </source>
</reference>
<name>A0A9D4SBH4_DREPO</name>
<sequence length="102" mass="11616">MIISRHSEEATLRNHVADRTGHKIFSYNIRLRLSILDGVRNMYNEIAAKKAADIIELQQIVFDVIDPRDVTLEESYSDLSSDDMSVTSVFGSESDYSIEMCK</sequence>
<dbReference type="Proteomes" id="UP000828390">
    <property type="component" value="Unassembled WGS sequence"/>
</dbReference>
<evidence type="ECO:0000313" key="2">
    <source>
        <dbReference type="Proteomes" id="UP000828390"/>
    </source>
</evidence>
<evidence type="ECO:0000313" key="1">
    <source>
        <dbReference type="EMBL" id="KAH3897913.1"/>
    </source>
</evidence>